<dbReference type="GO" id="GO:0015276">
    <property type="term" value="F:ligand-gated monoatomic ion channel activity"/>
    <property type="evidence" value="ECO:0007669"/>
    <property type="project" value="InterPro"/>
</dbReference>
<evidence type="ECO:0000256" key="2">
    <source>
        <dbReference type="ARBA" id="ARBA00022448"/>
    </source>
</evidence>
<keyword evidence="3" id="KW-1003">Cell membrane</keyword>
<evidence type="ECO:0000256" key="9">
    <source>
        <dbReference type="ARBA" id="ARBA00023180"/>
    </source>
</evidence>
<accession>A0AAV4SG59</accession>
<dbReference type="Gene3D" id="3.40.190.10">
    <property type="entry name" value="Periplasmic binding protein-like II"/>
    <property type="match status" value="1"/>
</dbReference>
<dbReference type="GO" id="GO:0005886">
    <property type="term" value="C:plasma membrane"/>
    <property type="evidence" value="ECO:0007669"/>
    <property type="project" value="UniProtKB-SubCell"/>
</dbReference>
<name>A0AAV4SG59_CAEEX</name>
<evidence type="ECO:0000256" key="4">
    <source>
        <dbReference type="ARBA" id="ARBA00022692"/>
    </source>
</evidence>
<comment type="caution">
    <text evidence="13">The sequence shown here is derived from an EMBL/GenBank/DDBJ whole genome shotgun (WGS) entry which is preliminary data.</text>
</comment>
<gene>
    <name evidence="13" type="primary">GRID1_11</name>
    <name evidence="13" type="ORF">CEXT_134451</name>
</gene>
<keyword evidence="4" id="KW-0812">Transmembrane</keyword>
<evidence type="ECO:0000256" key="10">
    <source>
        <dbReference type="ARBA" id="ARBA00023286"/>
    </source>
</evidence>
<dbReference type="Pfam" id="PF10613">
    <property type="entry name" value="Lig_chan-Glu_bd"/>
    <property type="match status" value="1"/>
</dbReference>
<dbReference type="SUPFAM" id="SSF53850">
    <property type="entry name" value="Periplasmic binding protein-like II"/>
    <property type="match status" value="1"/>
</dbReference>
<feature type="domain" description="Ionotropic glutamate receptor L-glutamate and glycine-binding" evidence="12">
    <location>
        <begin position="16"/>
        <end position="75"/>
    </location>
</feature>
<dbReference type="InterPro" id="IPR019594">
    <property type="entry name" value="Glu/Gly-bd"/>
</dbReference>
<evidence type="ECO:0000256" key="8">
    <source>
        <dbReference type="ARBA" id="ARBA00023170"/>
    </source>
</evidence>
<keyword evidence="10" id="KW-1071">Ligand-gated ion channel</keyword>
<evidence type="ECO:0000313" key="13">
    <source>
        <dbReference type="EMBL" id="GIY33388.1"/>
    </source>
</evidence>
<dbReference type="EMBL" id="BPLR01009633">
    <property type="protein sequence ID" value="GIY33388.1"/>
    <property type="molecule type" value="Genomic_DNA"/>
</dbReference>
<protein>
    <submittedName>
        <fullName evidence="13">Glutamate receptor ionotropic, delta-1</fullName>
    </submittedName>
</protein>
<evidence type="ECO:0000259" key="12">
    <source>
        <dbReference type="SMART" id="SM00918"/>
    </source>
</evidence>
<keyword evidence="5" id="KW-1133">Transmembrane helix</keyword>
<keyword evidence="14" id="KW-1185">Reference proteome</keyword>
<evidence type="ECO:0000313" key="14">
    <source>
        <dbReference type="Proteomes" id="UP001054945"/>
    </source>
</evidence>
<dbReference type="AlphaFoldDB" id="A0AAV4SG59"/>
<evidence type="ECO:0000256" key="7">
    <source>
        <dbReference type="ARBA" id="ARBA00023136"/>
    </source>
</evidence>
<comment type="subcellular location">
    <subcellularLocation>
        <location evidence="1">Cell membrane</location>
        <topology evidence="1">Multi-pass membrane protein</topology>
    </subcellularLocation>
</comment>
<organism evidence="13 14">
    <name type="scientific">Caerostris extrusa</name>
    <name type="common">Bark spider</name>
    <name type="synonym">Caerostris bankana</name>
    <dbReference type="NCBI Taxonomy" id="172846"/>
    <lineage>
        <taxon>Eukaryota</taxon>
        <taxon>Metazoa</taxon>
        <taxon>Ecdysozoa</taxon>
        <taxon>Arthropoda</taxon>
        <taxon>Chelicerata</taxon>
        <taxon>Arachnida</taxon>
        <taxon>Araneae</taxon>
        <taxon>Araneomorphae</taxon>
        <taxon>Entelegynae</taxon>
        <taxon>Araneoidea</taxon>
        <taxon>Araneidae</taxon>
        <taxon>Caerostris</taxon>
    </lineage>
</organism>
<keyword evidence="9" id="KW-0325">Glycoprotein</keyword>
<dbReference type="PANTHER" id="PTHR42643">
    <property type="entry name" value="IONOTROPIC RECEPTOR 20A-RELATED"/>
    <property type="match status" value="1"/>
</dbReference>
<dbReference type="InterPro" id="IPR052192">
    <property type="entry name" value="Insect_Ionotropic_Sensory_Rcpt"/>
</dbReference>
<reference evidence="13 14" key="1">
    <citation type="submission" date="2021-06" db="EMBL/GenBank/DDBJ databases">
        <title>Caerostris extrusa draft genome.</title>
        <authorList>
            <person name="Kono N."/>
            <person name="Arakawa K."/>
        </authorList>
    </citation>
    <scope>NUCLEOTIDE SEQUENCE [LARGE SCALE GENOMIC DNA]</scope>
</reference>
<evidence type="ECO:0000256" key="11">
    <source>
        <dbReference type="ARBA" id="ARBA00023303"/>
    </source>
</evidence>
<dbReference type="SMART" id="SM00918">
    <property type="entry name" value="Lig_chan-Glu_bd"/>
    <property type="match status" value="1"/>
</dbReference>
<keyword evidence="11" id="KW-0407">Ion channel</keyword>
<proteinExistence type="predicted"/>
<dbReference type="PANTHER" id="PTHR42643:SF38">
    <property type="entry name" value="IONOTROPIC RECEPTOR 100A"/>
    <property type="match status" value="1"/>
</dbReference>
<keyword evidence="8 13" id="KW-0675">Receptor</keyword>
<sequence length="125" mass="13933">MKQKTFVVVSPMELLMHVNRKGNGDVQLEGCEGKFLQIVLEALRIQYEIVVSKDLLYGEPLPDGNFTGMIGMVQRGEADLTGGYLTMNEVRSKVVNFSIPYLIEETTFITPKPGNIKSNFSPSSF</sequence>
<keyword evidence="7" id="KW-0472">Membrane</keyword>
<evidence type="ECO:0000256" key="3">
    <source>
        <dbReference type="ARBA" id="ARBA00022475"/>
    </source>
</evidence>
<evidence type="ECO:0000256" key="5">
    <source>
        <dbReference type="ARBA" id="ARBA00022989"/>
    </source>
</evidence>
<evidence type="ECO:0000256" key="6">
    <source>
        <dbReference type="ARBA" id="ARBA00023065"/>
    </source>
</evidence>
<keyword evidence="6" id="KW-0406">Ion transport</keyword>
<keyword evidence="2" id="KW-0813">Transport</keyword>
<dbReference type="Proteomes" id="UP001054945">
    <property type="component" value="Unassembled WGS sequence"/>
</dbReference>
<evidence type="ECO:0000256" key="1">
    <source>
        <dbReference type="ARBA" id="ARBA00004651"/>
    </source>
</evidence>